<dbReference type="InterPro" id="IPR013989">
    <property type="entry name" value="Dev_and_cell_death_domain"/>
</dbReference>
<dbReference type="Pfam" id="PF22600">
    <property type="entry name" value="MTPAP-like_central"/>
    <property type="match status" value="1"/>
</dbReference>
<dbReference type="GO" id="GO:0005730">
    <property type="term" value="C:nucleolus"/>
    <property type="evidence" value="ECO:0007669"/>
    <property type="project" value="TreeGrafter"/>
</dbReference>
<dbReference type="SUPFAM" id="SSF81631">
    <property type="entry name" value="PAP/OAS1 substrate-binding domain"/>
    <property type="match status" value="1"/>
</dbReference>
<feature type="region of interest" description="Disordered" evidence="1">
    <location>
        <begin position="181"/>
        <end position="200"/>
    </location>
</feature>
<dbReference type="GO" id="GO:0031123">
    <property type="term" value="P:RNA 3'-end processing"/>
    <property type="evidence" value="ECO:0007669"/>
    <property type="project" value="TreeGrafter"/>
</dbReference>
<dbReference type="OMA" id="KGINSCE"/>
<dbReference type="SMART" id="SM00767">
    <property type="entry name" value="DCD"/>
    <property type="match status" value="1"/>
</dbReference>
<evidence type="ECO:0000256" key="1">
    <source>
        <dbReference type="SAM" id="MobiDB-lite"/>
    </source>
</evidence>
<evidence type="ECO:0000313" key="3">
    <source>
        <dbReference type="EMBL" id="KAH7425841.1"/>
    </source>
</evidence>
<organism evidence="3 4">
    <name type="scientific">Ceratopteris richardii</name>
    <name type="common">Triangle waterfern</name>
    <dbReference type="NCBI Taxonomy" id="49495"/>
    <lineage>
        <taxon>Eukaryota</taxon>
        <taxon>Viridiplantae</taxon>
        <taxon>Streptophyta</taxon>
        <taxon>Embryophyta</taxon>
        <taxon>Tracheophyta</taxon>
        <taxon>Polypodiopsida</taxon>
        <taxon>Polypodiidae</taxon>
        <taxon>Polypodiales</taxon>
        <taxon>Pteridineae</taxon>
        <taxon>Pteridaceae</taxon>
        <taxon>Parkerioideae</taxon>
        <taxon>Ceratopteris</taxon>
    </lineage>
</organism>
<evidence type="ECO:0000259" key="2">
    <source>
        <dbReference type="PROSITE" id="PS51222"/>
    </source>
</evidence>
<reference evidence="3" key="1">
    <citation type="submission" date="2021-08" db="EMBL/GenBank/DDBJ databases">
        <title>WGS assembly of Ceratopteris richardii.</title>
        <authorList>
            <person name="Marchant D.B."/>
            <person name="Chen G."/>
            <person name="Jenkins J."/>
            <person name="Shu S."/>
            <person name="Leebens-Mack J."/>
            <person name="Grimwood J."/>
            <person name="Schmutz J."/>
            <person name="Soltis P."/>
            <person name="Soltis D."/>
            <person name="Chen Z.-H."/>
        </authorList>
    </citation>
    <scope>NUCLEOTIDE SEQUENCE</scope>
    <source>
        <strain evidence="3">Whitten #5841</strain>
        <tissue evidence="3">Leaf</tissue>
    </source>
</reference>
<dbReference type="Pfam" id="PF10539">
    <property type="entry name" value="Dev_Cell_Death"/>
    <property type="match status" value="1"/>
</dbReference>
<feature type="region of interest" description="Disordered" evidence="1">
    <location>
        <begin position="378"/>
        <end position="407"/>
    </location>
</feature>
<accession>A0A8T2TQN3</accession>
<dbReference type="PANTHER" id="PTHR23092">
    <property type="entry name" value="POLY(A) RNA POLYMERASE"/>
    <property type="match status" value="1"/>
</dbReference>
<proteinExistence type="predicted"/>
<gene>
    <name evidence="3" type="ORF">KP509_11G073500</name>
</gene>
<dbReference type="PANTHER" id="PTHR23092:SF48">
    <property type="entry name" value="NUCLEOTIDYLTRANSFERASE FAMILY PROTEIN"/>
    <property type="match status" value="1"/>
</dbReference>
<dbReference type="Gene3D" id="3.30.460.10">
    <property type="entry name" value="Beta Polymerase, domain 2"/>
    <property type="match status" value="1"/>
</dbReference>
<comment type="caution">
    <text evidence="3">The sequence shown here is derived from an EMBL/GenBank/DDBJ whole genome shotgun (WGS) entry which is preliminary data.</text>
</comment>
<dbReference type="AlphaFoldDB" id="A0A8T2TQN3"/>
<dbReference type="SUPFAM" id="SSF81301">
    <property type="entry name" value="Nucleotidyltransferase"/>
    <property type="match status" value="1"/>
</dbReference>
<dbReference type="CDD" id="cd05402">
    <property type="entry name" value="NT_PAP_TUTase"/>
    <property type="match status" value="1"/>
</dbReference>
<dbReference type="InterPro" id="IPR043519">
    <property type="entry name" value="NT_sf"/>
</dbReference>
<name>A0A8T2TQN3_CERRI</name>
<dbReference type="EMBL" id="CM035416">
    <property type="protein sequence ID" value="KAH7425841.1"/>
    <property type="molecule type" value="Genomic_DNA"/>
</dbReference>
<dbReference type="InterPro" id="IPR054708">
    <property type="entry name" value="MTPAP-like_central"/>
</dbReference>
<dbReference type="GO" id="GO:1990817">
    <property type="term" value="F:poly(A) RNA polymerase activity"/>
    <property type="evidence" value="ECO:0007669"/>
    <property type="project" value="InterPro"/>
</dbReference>
<evidence type="ECO:0000313" key="4">
    <source>
        <dbReference type="Proteomes" id="UP000825935"/>
    </source>
</evidence>
<feature type="domain" description="DCD" evidence="2">
    <location>
        <begin position="25"/>
        <end position="163"/>
    </location>
</feature>
<dbReference type="GO" id="GO:0031499">
    <property type="term" value="C:TRAMP complex"/>
    <property type="evidence" value="ECO:0007669"/>
    <property type="project" value="TreeGrafter"/>
</dbReference>
<sequence length="928" mass="102581">MGASKDLHCFSRRSDSDRRTLKKQMDLAGHIFLCSSSTMPDLERGIFGLPKQHEDTVLCIRKGMPLFLFNYTKRLLYGIFEAASDGGFNIDPYAWENTEIQRGRYYKGPVSRYPAQVRVRICEQRPPLDEITFSPFLDYVNRSKFRLDLTALQVNYLLHLFATAQLPEHEHSAGDSECSFHIRTMHSPDPESPRSAPKSDIDYYSDCSSRGINSVEDDWSDETLVSKGHYHEDDEEAVIREGLNRVDLNEPATYDNGNFNSPAALEDQLSGCWYSAEDVAWKESFQVGPDCVSSDYDNPVMSRFLENDPIHNSNSVVCMQNDVNSQIQVDGQENGVMRPVRPHQLQFTLSGSENRVLMSLQTVHCQQAEGAPYVRYTQTGKRSSGANPCKQGFSQQSSNSVEQTSDNQNAHMQQQKMKVLAPLCAQVPGQMGDQAQLATLFSPMLVTTDGPLTFAELQTGANVDESSQSLKLPNDIRILPERLEQFLQSGQRQIILMPSIIRSPALQPPVPVKVGLVEALHLEILRFARWTRPSPEIQRHVEAAIDCVRRGVRDVWPNADVEVFGSFATGLCLQHSDVDLAVIDAPRIPSSENLSFAQVSAMLIRELAAGLRNHSWCESINPLETASMPVLKCFCRPFSPFSTSTPAIAVDITIGGTRNISASADRTPGPGKLITRHTGGTAREYVLQKINELPALAPLVLLLKSFLHHKGLSNVYSGGLGSFSLTLLVAFFLERVGIEGCVDPRAAESPTSPLSCSEFSDSDTLSSSSSSFGATSNDSGSSSIGEFYVKRAASTIDRVLRLWNPNGSLQLGRLLIGFLQTFGCVRDLSREKIVLRGLDGSPGGFFPRDNRHVALWIDDPLRPGVNVGAGSFGMIHVQNAFKQMCDVLLGCPSVLTPLQCEDKDCQDLVTMSELPYLGRLVLATRDFQ</sequence>
<keyword evidence="4" id="KW-1185">Reference proteome</keyword>
<dbReference type="Gene3D" id="1.10.1410.10">
    <property type="match status" value="1"/>
</dbReference>
<dbReference type="PROSITE" id="PS51222">
    <property type="entry name" value="DCD"/>
    <property type="match status" value="1"/>
</dbReference>
<dbReference type="EMBL" id="CM035416">
    <property type="protein sequence ID" value="KAH7425845.1"/>
    <property type="molecule type" value="Genomic_DNA"/>
</dbReference>
<dbReference type="GO" id="GO:0003729">
    <property type="term" value="F:mRNA binding"/>
    <property type="evidence" value="ECO:0007669"/>
    <property type="project" value="TreeGrafter"/>
</dbReference>
<dbReference type="InterPro" id="IPR045862">
    <property type="entry name" value="Trf4-like"/>
</dbReference>
<dbReference type="Proteomes" id="UP000825935">
    <property type="component" value="Chromosome 11"/>
</dbReference>
<dbReference type="GO" id="GO:0043634">
    <property type="term" value="P:polyadenylation-dependent ncRNA catabolic process"/>
    <property type="evidence" value="ECO:0007669"/>
    <property type="project" value="TreeGrafter"/>
</dbReference>
<dbReference type="OrthoDB" id="273917at2759"/>
<protein>
    <recommendedName>
        <fullName evidence="2">DCD domain-containing protein</fullName>
    </recommendedName>
</protein>